<dbReference type="InterPro" id="IPR002641">
    <property type="entry name" value="PNPLA_dom"/>
</dbReference>
<dbReference type="Pfam" id="PF01734">
    <property type="entry name" value="Patatin"/>
    <property type="match status" value="1"/>
</dbReference>
<feature type="active site" description="Nucleophile" evidence="6">
    <location>
        <position position="521"/>
    </location>
</feature>
<dbReference type="GO" id="GO:0016020">
    <property type="term" value="C:membrane"/>
    <property type="evidence" value="ECO:0007669"/>
    <property type="project" value="TreeGrafter"/>
</dbReference>
<dbReference type="GO" id="GO:0019369">
    <property type="term" value="P:arachidonate metabolic process"/>
    <property type="evidence" value="ECO:0007669"/>
    <property type="project" value="TreeGrafter"/>
</dbReference>
<dbReference type="PROSITE" id="PS50089">
    <property type="entry name" value="ZF_RING_2"/>
    <property type="match status" value="1"/>
</dbReference>
<evidence type="ECO:0000256" key="1">
    <source>
        <dbReference type="ARBA" id="ARBA00022723"/>
    </source>
</evidence>
<dbReference type="PROSITE" id="PS00518">
    <property type="entry name" value="ZF_RING_1"/>
    <property type="match status" value="1"/>
</dbReference>
<dbReference type="OrthoDB" id="194358at2759"/>
<gene>
    <name evidence="9" type="ORF">M409DRAFT_38244</name>
</gene>
<feature type="domain" description="RING-type" evidence="7">
    <location>
        <begin position="417"/>
        <end position="462"/>
    </location>
</feature>
<dbReference type="GO" id="GO:0047499">
    <property type="term" value="F:calcium-independent phospholipase A2 activity"/>
    <property type="evidence" value="ECO:0007669"/>
    <property type="project" value="TreeGrafter"/>
</dbReference>
<feature type="short sequence motif" description="GXSXG" evidence="6">
    <location>
        <begin position="519"/>
        <end position="523"/>
    </location>
</feature>
<dbReference type="InterPro" id="IPR017907">
    <property type="entry name" value="Znf_RING_CS"/>
</dbReference>
<sequence>MAAHRNEEWVRRSDDPPALLDLGRLDDIAKELNDPRSQYPQIVVYCGGRSKNRALRRSHPTASRTCRSQRRPTLGRLCLDRSTRRTDTPLLILNADFSDMVTNQPLHCSDGSNDAVKAYYTLEASPTHDWAATIMHRLFFPFCDVIVLFAEDMGGLHEVSVCLQKWCSLPANSTLPTTVKLQVIVVFSRVGTAESQIEEETFTAACRHLQYSSHFAGITLRCPAELVGTLRSHLQVAKDRRRREHLMFTTHHMAWFFGRAVQHVAASLETPFDFLATSRAMRPPAVHLREALSTLMQITSLHRLSHRSTMTLVASRILLDAYQPFEHEFPPKQLFDRFYSALVLQALEDTYLPAILANTTPRAEVASALLQQVLDIATQLFERLIDQGSSSTRIQTQTLHEHAPTVGWLAPDLHRACFFCLSPAPEHIFACGHQICDCCVIRLGQQLSDAEYQYDVSCVLCRDDRTLKVTLKPPTAGVRIICLDGGGIRGLIQLDIMKKLENRLGGDLDCRDCFDLALGTSAGGLTVLGLFAEGWSLTRCRRIFEETAKSVFGAPAMFGIVPYVRYALKDGMYSSQLRREVLQRNFGPSRHLFGPAQTGTSGTKVGVTLTLADTSTGNNHGPPLCIATNYSGEGKASSEQPGYTPGLVTSAAPLYFKPVHVPPLNTCVDGGLHGINPAEIAVSEAYRLWPSAKVDAIVSIGTGRSDAPHAKRSLKWLPPSLACLAGWASTALADVLDPEKIHGNLRRRFQEGITYHRLNIDFRRLPRMDDLSCIRLIPTAVSHGLDARQLDAVVLSLLSSSFFFELDSMPSCDLLRNRYRCAGSLRIRGKGQKVLQHLERFWPSGAAFRLSGTAQRFEYPLTLGEICPQCTRFKKSIHFHVRDLDQQVQLHLVPRNVDGSNDCNGPRLVSGFPNTLRWFVARQRLDHLVSGDDLITKCMCRGHAAHVK</sequence>
<dbReference type="SUPFAM" id="SSF52151">
    <property type="entry name" value="FabD/lysophospholipase-like"/>
    <property type="match status" value="1"/>
</dbReference>
<keyword evidence="6" id="KW-0378">Hydrolase</keyword>
<evidence type="ECO:0000256" key="3">
    <source>
        <dbReference type="ARBA" id="ARBA00022833"/>
    </source>
</evidence>
<dbReference type="PROSITE" id="PS51635">
    <property type="entry name" value="PNPLA"/>
    <property type="match status" value="1"/>
</dbReference>
<feature type="domain" description="PNPLA" evidence="8">
    <location>
        <begin position="481"/>
        <end position="682"/>
    </location>
</feature>
<dbReference type="AlphaFoldDB" id="A0A6A6BUS9"/>
<evidence type="ECO:0000256" key="4">
    <source>
        <dbReference type="ARBA" id="ARBA00023098"/>
    </source>
</evidence>
<keyword evidence="3" id="KW-0862">Zinc</keyword>
<dbReference type="PANTHER" id="PTHR24185">
    <property type="entry name" value="CALCIUM-INDEPENDENT PHOSPHOLIPASE A2-GAMMA"/>
    <property type="match status" value="1"/>
</dbReference>
<evidence type="ECO:0000256" key="5">
    <source>
        <dbReference type="PROSITE-ProRule" id="PRU00175"/>
    </source>
</evidence>
<dbReference type="GO" id="GO:0046486">
    <property type="term" value="P:glycerolipid metabolic process"/>
    <property type="evidence" value="ECO:0007669"/>
    <property type="project" value="UniProtKB-ARBA"/>
</dbReference>
<dbReference type="InterPro" id="IPR001841">
    <property type="entry name" value="Znf_RING"/>
</dbReference>
<keyword evidence="1" id="KW-0479">Metal-binding</keyword>
<dbReference type="GeneID" id="54564162"/>
<feature type="short sequence motif" description="GXGXXG" evidence="6">
    <location>
        <begin position="485"/>
        <end position="490"/>
    </location>
</feature>
<dbReference type="RefSeq" id="XP_033659334.1">
    <property type="nucleotide sequence ID" value="XM_033810890.1"/>
</dbReference>
<dbReference type="EMBL" id="ML993665">
    <property type="protein sequence ID" value="KAF2158445.1"/>
    <property type="molecule type" value="Genomic_DNA"/>
</dbReference>
<proteinExistence type="predicted"/>
<dbReference type="InterPro" id="IPR016035">
    <property type="entry name" value="Acyl_Trfase/lysoPLipase"/>
</dbReference>
<dbReference type="GO" id="GO:0008270">
    <property type="term" value="F:zinc ion binding"/>
    <property type="evidence" value="ECO:0007669"/>
    <property type="project" value="UniProtKB-KW"/>
</dbReference>
<keyword evidence="10" id="KW-1185">Reference proteome</keyword>
<evidence type="ECO:0000313" key="10">
    <source>
        <dbReference type="Proteomes" id="UP000799537"/>
    </source>
</evidence>
<evidence type="ECO:0008006" key="11">
    <source>
        <dbReference type="Google" id="ProtNLM"/>
    </source>
</evidence>
<evidence type="ECO:0000256" key="2">
    <source>
        <dbReference type="ARBA" id="ARBA00022771"/>
    </source>
</evidence>
<dbReference type="PANTHER" id="PTHR24185:SF8">
    <property type="entry name" value="PNPLA DOMAIN-CONTAINING PROTEIN"/>
    <property type="match status" value="1"/>
</dbReference>
<dbReference type="Gene3D" id="3.40.1090.10">
    <property type="entry name" value="Cytosolic phospholipase A2 catalytic domain"/>
    <property type="match status" value="1"/>
</dbReference>
<dbReference type="Proteomes" id="UP000799537">
    <property type="component" value="Unassembled WGS sequence"/>
</dbReference>
<evidence type="ECO:0000259" key="7">
    <source>
        <dbReference type="PROSITE" id="PS50089"/>
    </source>
</evidence>
<name>A0A6A6BUS9_ZASCE</name>
<reference evidence="9" key="1">
    <citation type="journal article" date="2020" name="Stud. Mycol.">
        <title>101 Dothideomycetes genomes: a test case for predicting lifestyles and emergence of pathogens.</title>
        <authorList>
            <person name="Haridas S."/>
            <person name="Albert R."/>
            <person name="Binder M."/>
            <person name="Bloem J."/>
            <person name="Labutti K."/>
            <person name="Salamov A."/>
            <person name="Andreopoulos B."/>
            <person name="Baker S."/>
            <person name="Barry K."/>
            <person name="Bills G."/>
            <person name="Bluhm B."/>
            <person name="Cannon C."/>
            <person name="Castanera R."/>
            <person name="Culley D."/>
            <person name="Daum C."/>
            <person name="Ezra D."/>
            <person name="Gonzalez J."/>
            <person name="Henrissat B."/>
            <person name="Kuo A."/>
            <person name="Liang C."/>
            <person name="Lipzen A."/>
            <person name="Lutzoni F."/>
            <person name="Magnuson J."/>
            <person name="Mondo S."/>
            <person name="Nolan M."/>
            <person name="Ohm R."/>
            <person name="Pangilinan J."/>
            <person name="Park H.-J."/>
            <person name="Ramirez L."/>
            <person name="Alfaro M."/>
            <person name="Sun H."/>
            <person name="Tritt A."/>
            <person name="Yoshinaga Y."/>
            <person name="Zwiers L.-H."/>
            <person name="Turgeon B."/>
            <person name="Goodwin S."/>
            <person name="Spatafora J."/>
            <person name="Crous P."/>
            <person name="Grigoriev I."/>
        </authorList>
    </citation>
    <scope>NUCLEOTIDE SEQUENCE</scope>
    <source>
        <strain evidence="9">ATCC 36951</strain>
    </source>
</reference>
<keyword evidence="6" id="KW-0442">Lipid degradation</keyword>
<dbReference type="CDD" id="cd07199">
    <property type="entry name" value="Pat17_PNPLA8_PNPLA9_like"/>
    <property type="match status" value="1"/>
</dbReference>
<keyword evidence="4 6" id="KW-0443">Lipid metabolism</keyword>
<keyword evidence="2 5" id="KW-0863">Zinc-finger</keyword>
<feature type="active site" description="Proton acceptor" evidence="6">
    <location>
        <position position="669"/>
    </location>
</feature>
<accession>A0A6A6BUS9</accession>
<organism evidence="9 10">
    <name type="scientific">Zasmidium cellare ATCC 36951</name>
    <dbReference type="NCBI Taxonomy" id="1080233"/>
    <lineage>
        <taxon>Eukaryota</taxon>
        <taxon>Fungi</taxon>
        <taxon>Dikarya</taxon>
        <taxon>Ascomycota</taxon>
        <taxon>Pezizomycotina</taxon>
        <taxon>Dothideomycetes</taxon>
        <taxon>Dothideomycetidae</taxon>
        <taxon>Mycosphaerellales</taxon>
        <taxon>Mycosphaerellaceae</taxon>
        <taxon>Zasmidium</taxon>
    </lineage>
</organism>
<feature type="short sequence motif" description="DGA/G" evidence="6">
    <location>
        <begin position="669"/>
        <end position="671"/>
    </location>
</feature>
<evidence type="ECO:0000259" key="8">
    <source>
        <dbReference type="PROSITE" id="PS51635"/>
    </source>
</evidence>
<evidence type="ECO:0000256" key="6">
    <source>
        <dbReference type="PROSITE-ProRule" id="PRU01161"/>
    </source>
</evidence>
<evidence type="ECO:0000313" key="9">
    <source>
        <dbReference type="EMBL" id="KAF2158445.1"/>
    </source>
</evidence>
<dbReference type="GO" id="GO:0016042">
    <property type="term" value="P:lipid catabolic process"/>
    <property type="evidence" value="ECO:0007669"/>
    <property type="project" value="UniProtKB-UniRule"/>
</dbReference>
<protein>
    <recommendedName>
        <fullName evidence="11">PNPLA domain-containing protein</fullName>
    </recommendedName>
</protein>